<dbReference type="Proteomes" id="UP000186026">
    <property type="component" value="Unassembled WGS sequence"/>
</dbReference>
<protein>
    <submittedName>
        <fullName evidence="2">Uncharacterized protein</fullName>
    </submittedName>
</protein>
<gene>
    <name evidence="2" type="ORF">SAMN05421761_102146</name>
</gene>
<evidence type="ECO:0000313" key="2">
    <source>
        <dbReference type="EMBL" id="SIS61930.1"/>
    </source>
</evidence>
<sequence length="117" mass="13084">MNTTVLTQKNVCAFLGLIMALTIVWTANAQGATLQGEQVNEIAAMEKLEIAEQQELFVEIDLINIKPEPTATFINKHGEVVAEFYGDKAELEQRFKGLFKKCDFITASGKHEFYLVS</sequence>
<reference evidence="3" key="1">
    <citation type="submission" date="2017-01" db="EMBL/GenBank/DDBJ databases">
        <authorList>
            <person name="Varghese N."/>
            <person name="Submissions S."/>
        </authorList>
    </citation>
    <scope>NUCLEOTIDE SEQUENCE [LARGE SCALE GENOMIC DNA]</scope>
    <source>
        <strain evidence="3">DSM 46698</strain>
    </source>
</reference>
<keyword evidence="3" id="KW-1185">Reference proteome</keyword>
<name>A0A1N7KKH7_9BACT</name>
<dbReference type="AlphaFoldDB" id="A0A1N7KKH7"/>
<feature type="signal peptide" evidence="1">
    <location>
        <begin position="1"/>
        <end position="29"/>
    </location>
</feature>
<accession>A0A1N7KKH7</accession>
<dbReference type="EMBL" id="FTOP01000002">
    <property type="protein sequence ID" value="SIS61930.1"/>
    <property type="molecule type" value="Genomic_DNA"/>
</dbReference>
<proteinExistence type="predicted"/>
<dbReference type="RefSeq" id="WP_076498393.1">
    <property type="nucleotide sequence ID" value="NZ_FTOP01000002.1"/>
</dbReference>
<keyword evidence="1" id="KW-0732">Signal</keyword>
<feature type="chain" id="PRO_5013134256" evidence="1">
    <location>
        <begin position="30"/>
        <end position="117"/>
    </location>
</feature>
<evidence type="ECO:0000256" key="1">
    <source>
        <dbReference type="SAM" id="SignalP"/>
    </source>
</evidence>
<organism evidence="2 3">
    <name type="scientific">Belliella pelovolcani</name>
    <dbReference type="NCBI Taxonomy" id="529505"/>
    <lineage>
        <taxon>Bacteria</taxon>
        <taxon>Pseudomonadati</taxon>
        <taxon>Bacteroidota</taxon>
        <taxon>Cytophagia</taxon>
        <taxon>Cytophagales</taxon>
        <taxon>Cyclobacteriaceae</taxon>
        <taxon>Belliella</taxon>
    </lineage>
</organism>
<dbReference type="OrthoDB" id="826611at2"/>
<evidence type="ECO:0000313" key="3">
    <source>
        <dbReference type="Proteomes" id="UP000186026"/>
    </source>
</evidence>